<comment type="caution">
    <text evidence="2">The sequence shown here is derived from an EMBL/GenBank/DDBJ whole genome shotgun (WGS) entry which is preliminary data.</text>
</comment>
<dbReference type="AlphaFoldDB" id="A0AAV3U0Q8"/>
<protein>
    <recommendedName>
        <fullName evidence="4">Lipoprotein</fullName>
    </recommendedName>
</protein>
<dbReference type="PROSITE" id="PS51257">
    <property type="entry name" value="PROKAR_LIPOPROTEIN"/>
    <property type="match status" value="1"/>
</dbReference>
<keyword evidence="3" id="KW-1185">Reference proteome</keyword>
<sequence>MKTKTIHIGWRLPAALLLLCGIAMGCNASEEKIEQMYFDQFRPNYLAPEMELQSLRVGNERYSTRHYNAFGLDNRALERAAAELSRTSMATTEREMNRYWLYVETHQVRWERGSSIITAYLKSKARAAWDNMMAAREAKRRAAGLPERRGSVDYDMDLTSDSLELFFIYQF</sequence>
<dbReference type="EMBL" id="BAABLX010000009">
    <property type="protein sequence ID" value="GAA4938946.1"/>
    <property type="molecule type" value="Genomic_DNA"/>
</dbReference>
<evidence type="ECO:0008006" key="4">
    <source>
        <dbReference type="Google" id="ProtNLM"/>
    </source>
</evidence>
<proteinExistence type="predicted"/>
<evidence type="ECO:0000256" key="1">
    <source>
        <dbReference type="SAM" id="SignalP"/>
    </source>
</evidence>
<evidence type="ECO:0000313" key="2">
    <source>
        <dbReference type="EMBL" id="GAA4938946.1"/>
    </source>
</evidence>
<organism evidence="2 3">
    <name type="scientific">Halioxenophilus aromaticivorans</name>
    <dbReference type="NCBI Taxonomy" id="1306992"/>
    <lineage>
        <taxon>Bacteria</taxon>
        <taxon>Pseudomonadati</taxon>
        <taxon>Pseudomonadota</taxon>
        <taxon>Gammaproteobacteria</taxon>
        <taxon>Alteromonadales</taxon>
        <taxon>Alteromonadaceae</taxon>
        <taxon>Halioxenophilus</taxon>
    </lineage>
</organism>
<dbReference type="Proteomes" id="UP001409585">
    <property type="component" value="Unassembled WGS sequence"/>
</dbReference>
<dbReference type="RefSeq" id="WP_345419894.1">
    <property type="nucleotide sequence ID" value="NZ_AP031496.1"/>
</dbReference>
<feature type="chain" id="PRO_5043674390" description="Lipoprotein" evidence="1">
    <location>
        <begin position="29"/>
        <end position="171"/>
    </location>
</feature>
<feature type="signal peptide" evidence="1">
    <location>
        <begin position="1"/>
        <end position="28"/>
    </location>
</feature>
<evidence type="ECO:0000313" key="3">
    <source>
        <dbReference type="Proteomes" id="UP001409585"/>
    </source>
</evidence>
<gene>
    <name evidence="2" type="ORF">GCM10025791_16340</name>
</gene>
<keyword evidence="1" id="KW-0732">Signal</keyword>
<name>A0AAV3U0Q8_9ALTE</name>
<accession>A0AAV3U0Q8</accession>
<reference evidence="3" key="1">
    <citation type="journal article" date="2019" name="Int. J. Syst. Evol. Microbiol.">
        <title>The Global Catalogue of Microorganisms (GCM) 10K type strain sequencing project: providing services to taxonomists for standard genome sequencing and annotation.</title>
        <authorList>
            <consortium name="The Broad Institute Genomics Platform"/>
            <consortium name="The Broad Institute Genome Sequencing Center for Infectious Disease"/>
            <person name="Wu L."/>
            <person name="Ma J."/>
        </authorList>
    </citation>
    <scope>NUCLEOTIDE SEQUENCE [LARGE SCALE GENOMIC DNA]</scope>
    <source>
        <strain evidence="3">JCM 19134</strain>
    </source>
</reference>